<keyword evidence="2 6" id="KW-0812">Transmembrane</keyword>
<dbReference type="EMBL" id="QGDJ01000009">
    <property type="protein sequence ID" value="PWJ16222.1"/>
    <property type="molecule type" value="Genomic_DNA"/>
</dbReference>
<dbReference type="AlphaFoldDB" id="A0A2Y9AYK7"/>
<keyword evidence="10" id="KW-1185">Reference proteome</keyword>
<feature type="coiled-coil region" evidence="5">
    <location>
        <begin position="73"/>
        <end position="100"/>
    </location>
</feature>
<proteinExistence type="predicted"/>
<name>A0A2Y9AYK7_9RHOB</name>
<evidence type="ECO:0000256" key="5">
    <source>
        <dbReference type="SAM" id="Coils"/>
    </source>
</evidence>
<reference evidence="9 11" key="1">
    <citation type="submission" date="2016-10" db="EMBL/GenBank/DDBJ databases">
        <authorList>
            <person name="Cai Z."/>
        </authorList>
    </citation>
    <scope>NUCLEOTIDE SEQUENCE [LARGE SCALE GENOMIC DNA]</scope>
    <source>
        <strain evidence="9 11">DSM 25227</strain>
    </source>
</reference>
<evidence type="ECO:0000256" key="1">
    <source>
        <dbReference type="ARBA" id="ARBA00022475"/>
    </source>
</evidence>
<reference evidence="8 10" key="2">
    <citation type="submission" date="2018-03" db="EMBL/GenBank/DDBJ databases">
        <title>Genomic Encyclopedia of Archaeal and Bacterial Type Strains, Phase II (KMG-II): from individual species to whole genera.</title>
        <authorList>
            <person name="Goeker M."/>
        </authorList>
    </citation>
    <scope>NUCLEOTIDE SEQUENCE [LARGE SCALE GENOMIC DNA]</scope>
    <source>
        <strain evidence="8 10">DSM 25227</strain>
    </source>
</reference>
<feature type="transmembrane region" description="Helical" evidence="6">
    <location>
        <begin position="48"/>
        <end position="68"/>
    </location>
</feature>
<keyword evidence="1" id="KW-1003">Cell membrane</keyword>
<sequence length="116" mass="13223">MTFIRYVFLGLLGLVLVTLMLANREMVSLRLIPDELGIPPLVEGGISMPLFLVIFLAIALGLLIGFTWEWMREHKHRAEARSQRAAKERLEKELAKTKARAEPEDDILALVERKRA</sequence>
<evidence type="ECO:0000313" key="10">
    <source>
        <dbReference type="Proteomes" id="UP000245839"/>
    </source>
</evidence>
<dbReference type="RefSeq" id="WP_109565429.1">
    <property type="nucleotide sequence ID" value="NZ_QGDJ01000009.1"/>
</dbReference>
<dbReference type="Pfam" id="PF06305">
    <property type="entry name" value="LapA_dom"/>
    <property type="match status" value="1"/>
</dbReference>
<accession>A0A2Y9AYK7</accession>
<gene>
    <name evidence="8" type="ORF">BCF38_109107</name>
    <name evidence="9" type="ORF">SAMN05421539_109107</name>
</gene>
<evidence type="ECO:0000256" key="6">
    <source>
        <dbReference type="SAM" id="Phobius"/>
    </source>
</evidence>
<feature type="domain" description="Lipopolysaccharide assembly protein A" evidence="7">
    <location>
        <begin position="46"/>
        <end position="95"/>
    </location>
</feature>
<dbReference type="InterPro" id="IPR010445">
    <property type="entry name" value="LapA_dom"/>
</dbReference>
<keyword evidence="4 6" id="KW-0472">Membrane</keyword>
<evidence type="ECO:0000256" key="4">
    <source>
        <dbReference type="ARBA" id="ARBA00023136"/>
    </source>
</evidence>
<dbReference type="Proteomes" id="UP000245839">
    <property type="component" value="Unassembled WGS sequence"/>
</dbReference>
<organism evidence="9 11">
    <name type="scientific">Jannaschia seohaensis</name>
    <dbReference type="NCBI Taxonomy" id="475081"/>
    <lineage>
        <taxon>Bacteria</taxon>
        <taxon>Pseudomonadati</taxon>
        <taxon>Pseudomonadota</taxon>
        <taxon>Alphaproteobacteria</taxon>
        <taxon>Rhodobacterales</taxon>
        <taxon>Roseobacteraceae</taxon>
        <taxon>Jannaschia</taxon>
    </lineage>
</organism>
<evidence type="ECO:0000256" key="2">
    <source>
        <dbReference type="ARBA" id="ARBA00022692"/>
    </source>
</evidence>
<keyword evidence="5" id="KW-0175">Coiled coil</keyword>
<dbReference type="GO" id="GO:0005886">
    <property type="term" value="C:plasma membrane"/>
    <property type="evidence" value="ECO:0007669"/>
    <property type="project" value="InterPro"/>
</dbReference>
<dbReference type="Proteomes" id="UP000251571">
    <property type="component" value="Unassembled WGS sequence"/>
</dbReference>
<evidence type="ECO:0000259" key="7">
    <source>
        <dbReference type="Pfam" id="PF06305"/>
    </source>
</evidence>
<evidence type="ECO:0000313" key="11">
    <source>
        <dbReference type="Proteomes" id="UP000251571"/>
    </source>
</evidence>
<protein>
    <submittedName>
        <fullName evidence="8">Uncharacterized protein DUF1049</fullName>
    </submittedName>
</protein>
<keyword evidence="3 6" id="KW-1133">Transmembrane helix</keyword>
<dbReference type="EMBL" id="UETC01000009">
    <property type="protein sequence ID" value="SSA49271.1"/>
    <property type="molecule type" value="Genomic_DNA"/>
</dbReference>
<evidence type="ECO:0000256" key="3">
    <source>
        <dbReference type="ARBA" id="ARBA00022989"/>
    </source>
</evidence>
<dbReference type="OrthoDB" id="7689797at2"/>
<evidence type="ECO:0000313" key="9">
    <source>
        <dbReference type="EMBL" id="SSA49271.1"/>
    </source>
</evidence>
<evidence type="ECO:0000313" key="8">
    <source>
        <dbReference type="EMBL" id="PWJ16222.1"/>
    </source>
</evidence>